<keyword evidence="9 17" id="KW-0418">Kinase</keyword>
<evidence type="ECO:0000256" key="7">
    <source>
        <dbReference type="ARBA" id="ARBA00022737"/>
    </source>
</evidence>
<evidence type="ECO:0000256" key="8">
    <source>
        <dbReference type="ARBA" id="ARBA00022741"/>
    </source>
</evidence>
<keyword evidence="8" id="KW-0547">Nucleotide-binding</keyword>
<evidence type="ECO:0000256" key="9">
    <source>
        <dbReference type="ARBA" id="ARBA00022777"/>
    </source>
</evidence>
<feature type="compositionally biased region" description="Polar residues" evidence="15">
    <location>
        <begin position="310"/>
        <end position="324"/>
    </location>
</feature>
<comment type="subcellular location">
    <subcellularLocation>
        <location evidence="1">Membrane</location>
        <topology evidence="1">Single-pass membrane protein</topology>
    </subcellularLocation>
</comment>
<evidence type="ECO:0000256" key="10">
    <source>
        <dbReference type="ARBA" id="ARBA00022840"/>
    </source>
</evidence>
<dbReference type="Gene3D" id="3.30.200.20">
    <property type="entry name" value="Phosphorylase Kinase, domain 1"/>
    <property type="match status" value="1"/>
</dbReference>
<evidence type="ECO:0000256" key="11">
    <source>
        <dbReference type="ARBA" id="ARBA00022989"/>
    </source>
</evidence>
<dbReference type="InterPro" id="IPR008271">
    <property type="entry name" value="Ser/Thr_kinase_AS"/>
</dbReference>
<name>A0A199UZM3_ANACO</name>
<dbReference type="InterPro" id="IPR051564">
    <property type="entry name" value="LRR_receptor-like_kinase"/>
</dbReference>
<evidence type="ECO:0000313" key="18">
    <source>
        <dbReference type="Proteomes" id="UP000092600"/>
    </source>
</evidence>
<keyword evidence="10" id="KW-0067">ATP-binding</keyword>
<evidence type="ECO:0000256" key="12">
    <source>
        <dbReference type="ARBA" id="ARBA00023136"/>
    </source>
</evidence>
<keyword evidence="6" id="KW-0732">Signal</keyword>
<comment type="caution">
    <text evidence="17">The sequence shown here is derived from an EMBL/GenBank/DDBJ whole genome shotgun (WGS) entry which is preliminary data.</text>
</comment>
<keyword evidence="2" id="KW-0723">Serine/threonine-protein kinase</keyword>
<evidence type="ECO:0000256" key="14">
    <source>
        <dbReference type="ARBA" id="ARBA00023180"/>
    </source>
</evidence>
<keyword evidence="12" id="KW-0472">Membrane</keyword>
<feature type="domain" description="Protein kinase" evidence="16">
    <location>
        <begin position="1"/>
        <end position="285"/>
    </location>
</feature>
<feature type="compositionally biased region" description="Gly residues" evidence="15">
    <location>
        <begin position="63"/>
        <end position="74"/>
    </location>
</feature>
<dbReference type="GO" id="GO:0001653">
    <property type="term" value="F:peptide receptor activity"/>
    <property type="evidence" value="ECO:0007669"/>
    <property type="project" value="UniProtKB-ARBA"/>
</dbReference>
<dbReference type="GO" id="GO:0004674">
    <property type="term" value="F:protein serine/threonine kinase activity"/>
    <property type="evidence" value="ECO:0007669"/>
    <property type="project" value="UniProtKB-KW"/>
</dbReference>
<evidence type="ECO:0000313" key="17">
    <source>
        <dbReference type="EMBL" id="OAY70081.1"/>
    </source>
</evidence>
<evidence type="ECO:0000256" key="1">
    <source>
        <dbReference type="ARBA" id="ARBA00004167"/>
    </source>
</evidence>
<evidence type="ECO:0000256" key="13">
    <source>
        <dbReference type="ARBA" id="ARBA00023170"/>
    </source>
</evidence>
<reference evidence="17 18" key="1">
    <citation type="journal article" date="2016" name="DNA Res.">
        <title>The draft genome of MD-2 pineapple using hybrid error correction of long reads.</title>
        <authorList>
            <person name="Redwan R.M."/>
            <person name="Saidin A."/>
            <person name="Kumar S.V."/>
        </authorList>
    </citation>
    <scope>NUCLEOTIDE SEQUENCE [LARGE SCALE GENOMIC DNA]</scope>
    <source>
        <strain evidence="18">cv. MD2</strain>
        <tissue evidence="17">Leaf</tissue>
    </source>
</reference>
<feature type="region of interest" description="Disordered" evidence="15">
    <location>
        <begin position="284"/>
        <end position="324"/>
    </location>
</feature>
<dbReference type="Pfam" id="PF00069">
    <property type="entry name" value="Pkinase"/>
    <property type="match status" value="1"/>
</dbReference>
<dbReference type="SUPFAM" id="SSF56112">
    <property type="entry name" value="Protein kinase-like (PK-like)"/>
    <property type="match status" value="1"/>
</dbReference>
<dbReference type="InterPro" id="IPR011009">
    <property type="entry name" value="Kinase-like_dom_sf"/>
</dbReference>
<dbReference type="InterPro" id="IPR000719">
    <property type="entry name" value="Prot_kinase_dom"/>
</dbReference>
<dbReference type="PANTHER" id="PTHR48055">
    <property type="entry name" value="LEUCINE-RICH REPEAT RECEPTOR PROTEIN KINASE EMS1"/>
    <property type="match status" value="1"/>
</dbReference>
<dbReference type="FunFam" id="1.10.510.10:FF:000276">
    <property type="entry name" value="LRR receptor-like serine/threonine-protein kinase RCH1"/>
    <property type="match status" value="1"/>
</dbReference>
<evidence type="ECO:0000256" key="2">
    <source>
        <dbReference type="ARBA" id="ARBA00022527"/>
    </source>
</evidence>
<dbReference type="Proteomes" id="UP000092600">
    <property type="component" value="Unassembled WGS sequence"/>
</dbReference>
<protein>
    <submittedName>
        <fullName evidence="17">Putative LRR receptor-like serine/threonine-protein kinase</fullName>
    </submittedName>
</protein>
<evidence type="ECO:0000256" key="6">
    <source>
        <dbReference type="ARBA" id="ARBA00022729"/>
    </source>
</evidence>
<keyword evidence="7" id="KW-0677">Repeat</keyword>
<accession>A0A199UZM3</accession>
<dbReference type="AlphaFoldDB" id="A0A199UZM3"/>
<evidence type="ECO:0000259" key="16">
    <source>
        <dbReference type="PROSITE" id="PS50011"/>
    </source>
</evidence>
<keyword evidence="5" id="KW-0812">Transmembrane</keyword>
<keyword evidence="4" id="KW-0808">Transferase</keyword>
<dbReference type="PROSITE" id="PS00108">
    <property type="entry name" value="PROTEIN_KINASE_ST"/>
    <property type="match status" value="1"/>
</dbReference>
<keyword evidence="3" id="KW-0433">Leucine-rich repeat</keyword>
<evidence type="ECO:0000256" key="4">
    <source>
        <dbReference type="ARBA" id="ARBA00022679"/>
    </source>
</evidence>
<dbReference type="GO" id="GO:0005524">
    <property type="term" value="F:ATP binding"/>
    <property type="evidence" value="ECO:0007669"/>
    <property type="project" value="UniProtKB-KW"/>
</dbReference>
<evidence type="ECO:0000256" key="5">
    <source>
        <dbReference type="ARBA" id="ARBA00022692"/>
    </source>
</evidence>
<sequence length="324" mass="35194">MWSGTEREEESFSGSGAFRNEIAALGSIRHRNIVRLLGWGANRATKLLFYNYLPNGSLSGYLHRGGGGGGGGGKQQQQQQQQGGEGEWERRYEMAVGVAHAVAYLHHDCVPAILHGDVKPMNVLLGPDFEPYLADFGLARLLGAANSNSNSDSNLDLQPPNFAPPFGGSYGYIAPEYASMQRITAKSDVYSYGVVLLEILTGRHPLDPTLPGGTHLVQWVRDHLQRKLDPIDLLDPRLRGRPDSQIQEMLQALAISVLCICPRADDRPTMKDVAALLREIRRPAVDEPQKEPTGAPAPAAAFPAPSTPFKGSSNCSFAMSDYSS</sequence>
<keyword evidence="13 17" id="KW-0675">Receptor</keyword>
<proteinExistence type="predicted"/>
<dbReference type="Gene3D" id="1.10.510.10">
    <property type="entry name" value="Transferase(Phosphotransferase) domain 1"/>
    <property type="match status" value="1"/>
</dbReference>
<dbReference type="PROSITE" id="PS50011">
    <property type="entry name" value="PROTEIN_KINASE_DOM"/>
    <property type="match status" value="1"/>
</dbReference>
<dbReference type="EMBL" id="LSRQ01004082">
    <property type="protein sequence ID" value="OAY70081.1"/>
    <property type="molecule type" value="Genomic_DNA"/>
</dbReference>
<gene>
    <name evidence="17" type="ORF">ACMD2_23269</name>
</gene>
<dbReference type="GO" id="GO:0016020">
    <property type="term" value="C:membrane"/>
    <property type="evidence" value="ECO:0007669"/>
    <property type="project" value="UniProtKB-SubCell"/>
</dbReference>
<keyword evidence="14" id="KW-0325">Glycoprotein</keyword>
<evidence type="ECO:0000256" key="15">
    <source>
        <dbReference type="SAM" id="MobiDB-lite"/>
    </source>
</evidence>
<dbReference type="SMART" id="SM00220">
    <property type="entry name" value="S_TKc"/>
    <property type="match status" value="1"/>
</dbReference>
<dbReference type="STRING" id="4615.A0A199UZM3"/>
<keyword evidence="11" id="KW-1133">Transmembrane helix</keyword>
<feature type="region of interest" description="Disordered" evidence="15">
    <location>
        <begin position="63"/>
        <end position="88"/>
    </location>
</feature>
<dbReference type="PANTHER" id="PTHR48055:SF31">
    <property type="entry name" value="RECEPTOR-LIKE PROTEIN KINASE 2"/>
    <property type="match status" value="1"/>
</dbReference>
<organism evidence="17 18">
    <name type="scientific">Ananas comosus</name>
    <name type="common">Pineapple</name>
    <name type="synonym">Ananas ananas</name>
    <dbReference type="NCBI Taxonomy" id="4615"/>
    <lineage>
        <taxon>Eukaryota</taxon>
        <taxon>Viridiplantae</taxon>
        <taxon>Streptophyta</taxon>
        <taxon>Embryophyta</taxon>
        <taxon>Tracheophyta</taxon>
        <taxon>Spermatophyta</taxon>
        <taxon>Magnoliopsida</taxon>
        <taxon>Liliopsida</taxon>
        <taxon>Poales</taxon>
        <taxon>Bromeliaceae</taxon>
        <taxon>Bromelioideae</taxon>
        <taxon>Ananas</taxon>
    </lineage>
</organism>
<feature type="compositionally biased region" description="Low complexity" evidence="15">
    <location>
        <begin position="292"/>
        <end position="309"/>
    </location>
</feature>
<evidence type="ECO:0000256" key="3">
    <source>
        <dbReference type="ARBA" id="ARBA00022614"/>
    </source>
</evidence>